<evidence type="ECO:0000256" key="1">
    <source>
        <dbReference type="SAM" id="MobiDB-lite"/>
    </source>
</evidence>
<dbReference type="EMBL" id="KN818273">
    <property type="protein sequence ID" value="KIL62288.1"/>
    <property type="molecule type" value="Genomic_DNA"/>
</dbReference>
<reference evidence="2 3" key="1">
    <citation type="submission" date="2014-04" db="EMBL/GenBank/DDBJ databases">
        <title>Evolutionary Origins and Diversification of the Mycorrhizal Mutualists.</title>
        <authorList>
            <consortium name="DOE Joint Genome Institute"/>
            <consortium name="Mycorrhizal Genomics Consortium"/>
            <person name="Kohler A."/>
            <person name="Kuo A."/>
            <person name="Nagy L.G."/>
            <person name="Floudas D."/>
            <person name="Copeland A."/>
            <person name="Barry K.W."/>
            <person name="Cichocki N."/>
            <person name="Veneault-Fourrey C."/>
            <person name="LaButti K."/>
            <person name="Lindquist E.A."/>
            <person name="Lipzen A."/>
            <person name="Lundell T."/>
            <person name="Morin E."/>
            <person name="Murat C."/>
            <person name="Riley R."/>
            <person name="Ohm R."/>
            <person name="Sun H."/>
            <person name="Tunlid A."/>
            <person name="Henrissat B."/>
            <person name="Grigoriev I.V."/>
            <person name="Hibbett D.S."/>
            <person name="Martin F."/>
        </authorList>
    </citation>
    <scope>NUCLEOTIDE SEQUENCE [LARGE SCALE GENOMIC DNA]</scope>
    <source>
        <strain evidence="2 3">Koide BX008</strain>
    </source>
</reference>
<accession>A0A0C2X0S1</accession>
<keyword evidence="3" id="KW-1185">Reference proteome</keyword>
<evidence type="ECO:0000313" key="2">
    <source>
        <dbReference type="EMBL" id="KIL62288.1"/>
    </source>
</evidence>
<name>A0A0C2X0S1_AMAMK</name>
<dbReference type="Proteomes" id="UP000054549">
    <property type="component" value="Unassembled WGS sequence"/>
</dbReference>
<organism evidence="2 3">
    <name type="scientific">Amanita muscaria (strain Koide BX008)</name>
    <dbReference type="NCBI Taxonomy" id="946122"/>
    <lineage>
        <taxon>Eukaryota</taxon>
        <taxon>Fungi</taxon>
        <taxon>Dikarya</taxon>
        <taxon>Basidiomycota</taxon>
        <taxon>Agaricomycotina</taxon>
        <taxon>Agaricomycetes</taxon>
        <taxon>Agaricomycetidae</taxon>
        <taxon>Agaricales</taxon>
        <taxon>Pluteineae</taxon>
        <taxon>Amanitaceae</taxon>
        <taxon>Amanita</taxon>
    </lineage>
</organism>
<proteinExistence type="predicted"/>
<gene>
    <name evidence="2" type="ORF">M378DRAFT_25701</name>
</gene>
<protein>
    <submittedName>
        <fullName evidence="2">Uncharacterized protein</fullName>
    </submittedName>
</protein>
<sequence length="56" mass="6018">MPVIEGASNVTVSGDARLYEIHGNAVINHSTDINEAKKKTQSTVNLPRAQASHKDC</sequence>
<dbReference type="InParanoid" id="A0A0C2X0S1"/>
<dbReference type="AlphaFoldDB" id="A0A0C2X0S1"/>
<dbReference type="HOGENOM" id="CLU_3013726_0_0_1"/>
<feature type="region of interest" description="Disordered" evidence="1">
    <location>
        <begin position="32"/>
        <end position="56"/>
    </location>
</feature>
<evidence type="ECO:0000313" key="3">
    <source>
        <dbReference type="Proteomes" id="UP000054549"/>
    </source>
</evidence>